<evidence type="ECO:0000256" key="3">
    <source>
        <dbReference type="ARBA" id="ARBA00022729"/>
    </source>
</evidence>
<dbReference type="STRING" id="436010.A0A165Y564"/>
<evidence type="ECO:0000313" key="8">
    <source>
        <dbReference type="Proteomes" id="UP000076532"/>
    </source>
</evidence>
<evidence type="ECO:0000256" key="1">
    <source>
        <dbReference type="ARBA" id="ARBA00004613"/>
    </source>
</evidence>
<name>A0A165Y564_9AGAM</name>
<keyword evidence="8" id="KW-1185">Reference proteome</keyword>
<gene>
    <name evidence="7" type="ORF">FIBSPDRAFT_873829</name>
</gene>
<proteinExistence type="predicted"/>
<dbReference type="GO" id="GO:0005576">
    <property type="term" value="C:extracellular region"/>
    <property type="evidence" value="ECO:0007669"/>
    <property type="project" value="UniProtKB-SubCell"/>
</dbReference>
<dbReference type="AlphaFoldDB" id="A0A165Y564"/>
<evidence type="ECO:0000259" key="6">
    <source>
        <dbReference type="PROSITE" id="PS52012"/>
    </source>
</evidence>
<feature type="chain" id="PRO_5007869369" description="CFEM domain-containing protein" evidence="5">
    <location>
        <begin position="20"/>
        <end position="172"/>
    </location>
</feature>
<accession>A0A165Y564</accession>
<evidence type="ECO:0000313" key="7">
    <source>
        <dbReference type="EMBL" id="KZP09218.1"/>
    </source>
</evidence>
<dbReference type="EMBL" id="KV417705">
    <property type="protein sequence ID" value="KZP09218.1"/>
    <property type="molecule type" value="Genomic_DNA"/>
</dbReference>
<protein>
    <recommendedName>
        <fullName evidence="6">CFEM domain-containing protein</fullName>
    </recommendedName>
</protein>
<feature type="domain" description="CFEM" evidence="6">
    <location>
        <begin position="39"/>
        <end position="151"/>
    </location>
</feature>
<reference evidence="7 8" key="1">
    <citation type="journal article" date="2016" name="Mol. Biol. Evol.">
        <title>Comparative Genomics of Early-Diverging Mushroom-Forming Fungi Provides Insights into the Origins of Lignocellulose Decay Capabilities.</title>
        <authorList>
            <person name="Nagy L.G."/>
            <person name="Riley R."/>
            <person name="Tritt A."/>
            <person name="Adam C."/>
            <person name="Daum C."/>
            <person name="Floudas D."/>
            <person name="Sun H."/>
            <person name="Yadav J.S."/>
            <person name="Pangilinan J."/>
            <person name="Larsson K.H."/>
            <person name="Matsuura K."/>
            <person name="Barry K."/>
            <person name="Labutti K."/>
            <person name="Kuo R."/>
            <person name="Ohm R.A."/>
            <person name="Bhattacharya S.S."/>
            <person name="Shirouzu T."/>
            <person name="Yoshinaga Y."/>
            <person name="Martin F.M."/>
            <person name="Grigoriev I.V."/>
            <person name="Hibbett D.S."/>
        </authorList>
    </citation>
    <scope>NUCLEOTIDE SEQUENCE [LARGE SCALE GENOMIC DNA]</scope>
    <source>
        <strain evidence="7 8">CBS 109695</strain>
    </source>
</reference>
<comment type="subcellular location">
    <subcellularLocation>
        <location evidence="1">Secreted</location>
    </subcellularLocation>
</comment>
<keyword evidence="4" id="KW-1015">Disulfide bond</keyword>
<dbReference type="InterPro" id="IPR008427">
    <property type="entry name" value="Extracellular_membr_CFEM_dom"/>
</dbReference>
<dbReference type="PROSITE" id="PS52012">
    <property type="entry name" value="CFEM"/>
    <property type="match status" value="1"/>
</dbReference>
<evidence type="ECO:0000256" key="5">
    <source>
        <dbReference type="SAM" id="SignalP"/>
    </source>
</evidence>
<feature type="signal peptide" evidence="5">
    <location>
        <begin position="1"/>
        <end position="19"/>
    </location>
</feature>
<dbReference type="Proteomes" id="UP000076532">
    <property type="component" value="Unassembled WGS sequence"/>
</dbReference>
<sequence>MFIPFKILAAVGLAVSVGAQSSTTSSAKASGSGSATSASQSVASTNATGTTSAPATATSATYGFTPCVTSCMTQGAAAAGCSTYFNLQCTCLSSSFNSTLTSCLQASCTAAEQNSSASTQSESCAFVTAAGLSTSITGPNAKAKGDGISVKEAKLVNVLWGVIAFAGALMAM</sequence>
<organism evidence="7 8">
    <name type="scientific">Athelia psychrophila</name>
    <dbReference type="NCBI Taxonomy" id="1759441"/>
    <lineage>
        <taxon>Eukaryota</taxon>
        <taxon>Fungi</taxon>
        <taxon>Dikarya</taxon>
        <taxon>Basidiomycota</taxon>
        <taxon>Agaricomycotina</taxon>
        <taxon>Agaricomycetes</taxon>
        <taxon>Agaricomycetidae</taxon>
        <taxon>Atheliales</taxon>
        <taxon>Atheliaceae</taxon>
        <taxon>Athelia</taxon>
    </lineage>
</organism>
<evidence type="ECO:0000256" key="2">
    <source>
        <dbReference type="ARBA" id="ARBA00022525"/>
    </source>
</evidence>
<dbReference type="OrthoDB" id="4505683at2759"/>
<dbReference type="Pfam" id="PF05730">
    <property type="entry name" value="CFEM"/>
    <property type="match status" value="1"/>
</dbReference>
<evidence type="ECO:0000256" key="4">
    <source>
        <dbReference type="ARBA" id="ARBA00023157"/>
    </source>
</evidence>
<keyword evidence="2" id="KW-0964">Secreted</keyword>
<keyword evidence="3 5" id="KW-0732">Signal</keyword>